<feature type="region of interest" description="Disordered" evidence="1">
    <location>
        <begin position="1"/>
        <end position="30"/>
    </location>
</feature>
<protein>
    <recommendedName>
        <fullName evidence="5">Serine/threonine protein kinase</fullName>
    </recommendedName>
</protein>
<feature type="compositionally biased region" description="Basic and acidic residues" evidence="1">
    <location>
        <begin position="94"/>
        <end position="103"/>
    </location>
</feature>
<gene>
    <name evidence="3" type="ORF">LDH80_18785</name>
</gene>
<keyword evidence="4" id="KW-1185">Reference proteome</keyword>
<feature type="region of interest" description="Disordered" evidence="1">
    <location>
        <begin position="67"/>
        <end position="103"/>
    </location>
</feature>
<keyword evidence="2" id="KW-0812">Transmembrane</keyword>
<dbReference type="Proteomes" id="UP001164506">
    <property type="component" value="Chromosome"/>
</dbReference>
<name>A0ABY6QXY3_9ACTN</name>
<feature type="transmembrane region" description="Helical" evidence="2">
    <location>
        <begin position="39"/>
        <end position="60"/>
    </location>
</feature>
<evidence type="ECO:0000313" key="3">
    <source>
        <dbReference type="EMBL" id="UZX22661.1"/>
    </source>
</evidence>
<dbReference type="GeneID" id="95601526"/>
<reference evidence="3" key="1">
    <citation type="submission" date="2021-09" db="EMBL/GenBank/DDBJ databases">
        <title>Complete genome sequence and metabolic characterization of Streptomyces tanashiensis DSM 731 the producer of antibacterial Kalafungin and diverse secondary metabolites.</title>
        <authorList>
            <person name="Abbasi M.N."/>
            <person name="Anwar M.N."/>
            <person name="Alam K."/>
            <person name="Shoaib M."/>
            <person name="Lin Z."/>
            <person name="Hayat M."/>
            <person name="Ali M.I."/>
            <person name="Malik H.M.T."/>
            <person name="Ahmed I."/>
            <person name="Li A."/>
            <person name="Hailong Wang H."/>
            <person name="Zhang Y."/>
        </authorList>
    </citation>
    <scope>NUCLEOTIDE SEQUENCE</scope>
    <source>
        <strain evidence="3">Kala</strain>
    </source>
</reference>
<sequence length="271" mass="29651">MSIEESIQNTDTASPSEPETVAETAPPVRSSRRRVLRTVGLIAVAAVIGLVGGTAVGYGIQADREPTALPPLNQPGLAYPAKALPKGQTPEPPAAKDDRQAKAQGDLRKLLLPKPAGAKKGEFGPSDGWMPVYEFASQFKKPGNALDYQLGLGVRRVAAAAWTVGEYRSTEIRLIQYRANDTLGAQEYVEDQQAYMPEEDFAGNEGKELKGSSDGRYYLFPVERKAGYLDYYEARAYFHRGDIAVEIFVGDTEKISEKDIRSLAERQLGRL</sequence>
<evidence type="ECO:0000313" key="4">
    <source>
        <dbReference type="Proteomes" id="UP001164506"/>
    </source>
</evidence>
<evidence type="ECO:0000256" key="1">
    <source>
        <dbReference type="SAM" id="MobiDB-lite"/>
    </source>
</evidence>
<proteinExistence type="predicted"/>
<dbReference type="RefSeq" id="WP_229885690.1">
    <property type="nucleotide sequence ID" value="NZ_BMUH01000022.1"/>
</dbReference>
<keyword evidence="2" id="KW-1133">Transmembrane helix</keyword>
<keyword evidence="2" id="KW-0472">Membrane</keyword>
<feature type="compositionally biased region" description="Polar residues" evidence="1">
    <location>
        <begin position="1"/>
        <end position="17"/>
    </location>
</feature>
<dbReference type="EMBL" id="CP084204">
    <property type="protein sequence ID" value="UZX22661.1"/>
    <property type="molecule type" value="Genomic_DNA"/>
</dbReference>
<evidence type="ECO:0008006" key="5">
    <source>
        <dbReference type="Google" id="ProtNLM"/>
    </source>
</evidence>
<accession>A0ABY6QXY3</accession>
<evidence type="ECO:0000256" key="2">
    <source>
        <dbReference type="SAM" id="Phobius"/>
    </source>
</evidence>
<organism evidence="3 4">
    <name type="scientific">Streptomyces tanashiensis</name>
    <dbReference type="NCBI Taxonomy" id="67367"/>
    <lineage>
        <taxon>Bacteria</taxon>
        <taxon>Bacillati</taxon>
        <taxon>Actinomycetota</taxon>
        <taxon>Actinomycetes</taxon>
        <taxon>Kitasatosporales</taxon>
        <taxon>Streptomycetaceae</taxon>
        <taxon>Streptomyces</taxon>
    </lineage>
</organism>